<evidence type="ECO:0008006" key="10">
    <source>
        <dbReference type="Google" id="ProtNLM"/>
    </source>
</evidence>
<reference evidence="8" key="1">
    <citation type="submission" date="2024-03" db="EMBL/GenBank/DDBJ databases">
        <title>WGS assembly of Saponaria officinalis var. Norfolk2.</title>
        <authorList>
            <person name="Jenkins J."/>
            <person name="Shu S."/>
            <person name="Grimwood J."/>
            <person name="Barry K."/>
            <person name="Goodstein D."/>
            <person name="Schmutz J."/>
            <person name="Leebens-Mack J."/>
            <person name="Osbourn A."/>
        </authorList>
    </citation>
    <scope>NUCLEOTIDE SEQUENCE [LARGE SCALE GENOMIC DNA]</scope>
    <source>
        <strain evidence="8">JIC</strain>
    </source>
</reference>
<dbReference type="GO" id="GO:0005506">
    <property type="term" value="F:iron ion binding"/>
    <property type="evidence" value="ECO:0007669"/>
    <property type="project" value="InterPro"/>
</dbReference>
<feature type="binding site" description="axial binding residue" evidence="6">
    <location>
        <position position="475"/>
    </location>
    <ligand>
        <name>heme</name>
        <dbReference type="ChEBI" id="CHEBI:30413"/>
    </ligand>
    <ligandPart>
        <name>Fe</name>
        <dbReference type="ChEBI" id="CHEBI:18248"/>
    </ligandPart>
</feature>
<dbReference type="Gene3D" id="1.10.630.10">
    <property type="entry name" value="Cytochrome P450"/>
    <property type="match status" value="1"/>
</dbReference>
<dbReference type="Pfam" id="PF00067">
    <property type="entry name" value="p450"/>
    <property type="match status" value="1"/>
</dbReference>
<proteinExistence type="inferred from homology"/>
<keyword evidence="9" id="KW-1185">Reference proteome</keyword>
<evidence type="ECO:0000313" key="8">
    <source>
        <dbReference type="EMBL" id="KAK9747668.1"/>
    </source>
</evidence>
<keyword evidence="7" id="KW-0503">Monooxygenase</keyword>
<evidence type="ECO:0000256" key="7">
    <source>
        <dbReference type="RuleBase" id="RU000461"/>
    </source>
</evidence>
<dbReference type="AlphaFoldDB" id="A0AAW1MPQ5"/>
<dbReference type="PRINTS" id="PR00385">
    <property type="entry name" value="P450"/>
</dbReference>
<dbReference type="InterPro" id="IPR002401">
    <property type="entry name" value="Cyt_P450_E_grp-I"/>
</dbReference>
<dbReference type="CDD" id="cd11064">
    <property type="entry name" value="CYP86A"/>
    <property type="match status" value="1"/>
</dbReference>
<keyword evidence="6 7" id="KW-0349">Heme</keyword>
<dbReference type="GO" id="GO:0020037">
    <property type="term" value="F:heme binding"/>
    <property type="evidence" value="ECO:0007669"/>
    <property type="project" value="InterPro"/>
</dbReference>
<evidence type="ECO:0000256" key="1">
    <source>
        <dbReference type="ARBA" id="ARBA00001971"/>
    </source>
</evidence>
<dbReference type="PANTHER" id="PTHR24296">
    <property type="entry name" value="CYTOCHROME P450"/>
    <property type="match status" value="1"/>
</dbReference>
<keyword evidence="4 7" id="KW-0560">Oxidoreductase</keyword>
<evidence type="ECO:0000256" key="3">
    <source>
        <dbReference type="ARBA" id="ARBA00022723"/>
    </source>
</evidence>
<dbReference type="InterPro" id="IPR017972">
    <property type="entry name" value="Cyt_P450_CS"/>
</dbReference>
<comment type="similarity">
    <text evidence="2 7">Belongs to the cytochrome P450 family.</text>
</comment>
<dbReference type="EMBL" id="JBDFQZ010000002">
    <property type="protein sequence ID" value="KAK9747668.1"/>
    <property type="molecule type" value="Genomic_DNA"/>
</dbReference>
<evidence type="ECO:0000313" key="9">
    <source>
        <dbReference type="Proteomes" id="UP001443914"/>
    </source>
</evidence>
<dbReference type="GO" id="GO:0006629">
    <property type="term" value="P:lipid metabolic process"/>
    <property type="evidence" value="ECO:0007669"/>
    <property type="project" value="UniProtKB-ARBA"/>
</dbReference>
<evidence type="ECO:0000256" key="4">
    <source>
        <dbReference type="ARBA" id="ARBA00023002"/>
    </source>
</evidence>
<dbReference type="SUPFAM" id="SSF48264">
    <property type="entry name" value="Cytochrome P450"/>
    <property type="match status" value="1"/>
</dbReference>
<keyword evidence="5 6" id="KW-0408">Iron</keyword>
<dbReference type="PRINTS" id="PR00463">
    <property type="entry name" value="EP450I"/>
</dbReference>
<evidence type="ECO:0000256" key="6">
    <source>
        <dbReference type="PIRSR" id="PIRSR602401-1"/>
    </source>
</evidence>
<name>A0AAW1MPQ5_SAPOF</name>
<comment type="cofactor">
    <cofactor evidence="1 6">
        <name>heme</name>
        <dbReference type="ChEBI" id="CHEBI:30413"/>
    </cofactor>
</comment>
<dbReference type="Proteomes" id="UP001443914">
    <property type="component" value="Unassembled WGS sequence"/>
</dbReference>
<sequence>MLVLILKLLPLFLPLFILPLLIILFFNKICSVAVFKNLNASLTKTLKSNPLISQIIALRQHKEVKFQWLSNLLVSSPSSTFITRRPFGGKIVFTANPAIVEHILRTRFTIYEKGPNHKNSFRDVFGDGMFTTNGDAWKVQRNIASHGFSSKYLHRFVDNFLDFELTERLIPLLSEATKNNKVYDFQDILKKFAFDNICMTSFGYDPAYLSPSSQNDKFSEAFDEAVMISEMRYRALHPIIWKICRFFNIGYEKKLKEDIKVMQNFATSVVKPLKQRIIDSPTSEENKLKNVLERLLKHNPNLSDKYLVDMVNSAILAGRDTTSAALTWFFWVLHKNKRAEDEIVNEIRQKKVKAADVDHHHSHDSAVEEIKDMVYTHAALCESMRLYPPIAINFREATTDDVLPDGTRVTKGTTVAYVPYAMGRMEKLWGPDWAEYRPERWLREEVDPSTGEKRWRFVPRDPYSFPVFHAGPRICLGKDMAFMQMKRVVTGVLERFRVVPAVEDGFEPVYLVSLTAIMQGGFPVRFEKRI</sequence>
<evidence type="ECO:0000256" key="5">
    <source>
        <dbReference type="ARBA" id="ARBA00023004"/>
    </source>
</evidence>
<gene>
    <name evidence="8" type="ORF">RND81_02G007300</name>
</gene>
<keyword evidence="3 6" id="KW-0479">Metal-binding</keyword>
<evidence type="ECO:0000256" key="2">
    <source>
        <dbReference type="ARBA" id="ARBA00010617"/>
    </source>
</evidence>
<organism evidence="8 9">
    <name type="scientific">Saponaria officinalis</name>
    <name type="common">Common soapwort</name>
    <name type="synonym">Lychnis saponaria</name>
    <dbReference type="NCBI Taxonomy" id="3572"/>
    <lineage>
        <taxon>Eukaryota</taxon>
        <taxon>Viridiplantae</taxon>
        <taxon>Streptophyta</taxon>
        <taxon>Embryophyta</taxon>
        <taxon>Tracheophyta</taxon>
        <taxon>Spermatophyta</taxon>
        <taxon>Magnoliopsida</taxon>
        <taxon>eudicotyledons</taxon>
        <taxon>Gunneridae</taxon>
        <taxon>Pentapetalae</taxon>
        <taxon>Caryophyllales</taxon>
        <taxon>Caryophyllaceae</taxon>
        <taxon>Caryophylleae</taxon>
        <taxon>Saponaria</taxon>
    </lineage>
</organism>
<accession>A0AAW1MPQ5</accession>
<dbReference type="PROSITE" id="PS00086">
    <property type="entry name" value="CYTOCHROME_P450"/>
    <property type="match status" value="1"/>
</dbReference>
<dbReference type="InterPro" id="IPR036396">
    <property type="entry name" value="Cyt_P450_sf"/>
</dbReference>
<dbReference type="InterPro" id="IPR001128">
    <property type="entry name" value="Cyt_P450"/>
</dbReference>
<comment type="caution">
    <text evidence="8">The sequence shown here is derived from an EMBL/GenBank/DDBJ whole genome shotgun (WGS) entry which is preliminary data.</text>
</comment>
<dbReference type="GO" id="GO:0004497">
    <property type="term" value="F:monooxygenase activity"/>
    <property type="evidence" value="ECO:0007669"/>
    <property type="project" value="UniProtKB-KW"/>
</dbReference>
<protein>
    <recommendedName>
        <fullName evidence="10">Cytochrome P450</fullName>
    </recommendedName>
</protein>
<dbReference type="GO" id="GO:0016705">
    <property type="term" value="F:oxidoreductase activity, acting on paired donors, with incorporation or reduction of molecular oxygen"/>
    <property type="evidence" value="ECO:0007669"/>
    <property type="project" value="InterPro"/>
</dbReference>